<reference evidence="8" key="2">
    <citation type="journal article" date="2014" name="ISME J.">
        <title>Microbial stratification in low pH oxic and suboxic macroscopic growths along an acid mine drainage.</title>
        <authorList>
            <person name="Mendez-Garcia C."/>
            <person name="Mesa V."/>
            <person name="Sprenger R.R."/>
            <person name="Richter M."/>
            <person name="Diez M.S."/>
            <person name="Solano J."/>
            <person name="Bargiela R."/>
            <person name="Golyshina O.V."/>
            <person name="Manteca A."/>
            <person name="Ramos J.L."/>
            <person name="Gallego J.R."/>
            <person name="Llorente I."/>
            <person name="Martins Dos Santos V.A."/>
            <person name="Jensen O.N."/>
            <person name="Pelaez A.I."/>
            <person name="Sanchez J."/>
            <person name="Ferrer M."/>
        </authorList>
    </citation>
    <scope>NUCLEOTIDE SEQUENCE</scope>
</reference>
<accession>T0Z5S8</accession>
<evidence type="ECO:0000313" key="8">
    <source>
        <dbReference type="EMBL" id="EQD39512.1"/>
    </source>
</evidence>
<gene>
    <name evidence="8" type="ORF">B2A_11216</name>
</gene>
<dbReference type="InterPro" id="IPR013757">
    <property type="entry name" value="Topo_IIA_A_a_sf"/>
</dbReference>
<dbReference type="InterPro" id="IPR050220">
    <property type="entry name" value="Type_II_DNA_Topoisomerases"/>
</dbReference>
<feature type="non-terminal residue" evidence="8">
    <location>
        <position position="249"/>
    </location>
</feature>
<evidence type="ECO:0000256" key="5">
    <source>
        <dbReference type="ARBA" id="ARBA00023125"/>
    </source>
</evidence>
<dbReference type="InterPro" id="IPR013758">
    <property type="entry name" value="Topo_IIA_A/C_ab"/>
</dbReference>
<dbReference type="SMART" id="SM00434">
    <property type="entry name" value="TOP4c"/>
    <property type="match status" value="1"/>
</dbReference>
<dbReference type="EC" id="5.6.2.2" evidence="3"/>
<dbReference type="Gene3D" id="3.90.199.10">
    <property type="entry name" value="Topoisomerase II, domain 5"/>
    <property type="match status" value="1"/>
</dbReference>
<dbReference type="Gene3D" id="3.30.1360.40">
    <property type="match status" value="1"/>
</dbReference>
<keyword evidence="6" id="KW-0413">Isomerase</keyword>
<dbReference type="GO" id="GO:0009330">
    <property type="term" value="C:DNA topoisomerase type II (double strand cut, ATP-hydrolyzing) complex"/>
    <property type="evidence" value="ECO:0007669"/>
    <property type="project" value="TreeGrafter"/>
</dbReference>
<dbReference type="InterPro" id="IPR013760">
    <property type="entry name" value="Topo_IIA-like_dom_sf"/>
</dbReference>
<evidence type="ECO:0000259" key="7">
    <source>
        <dbReference type="PROSITE" id="PS52040"/>
    </source>
</evidence>
<evidence type="ECO:0000256" key="2">
    <source>
        <dbReference type="ARBA" id="ARBA00008263"/>
    </source>
</evidence>
<keyword evidence="4" id="KW-0799">Topoisomerase</keyword>
<comment type="catalytic activity">
    <reaction evidence="1">
        <text>ATP-dependent breakage, passage and rejoining of double-stranded DNA.</text>
        <dbReference type="EC" id="5.6.2.2"/>
    </reaction>
</comment>
<evidence type="ECO:0000256" key="4">
    <source>
        <dbReference type="ARBA" id="ARBA00023029"/>
    </source>
</evidence>
<dbReference type="Gene3D" id="1.10.268.10">
    <property type="entry name" value="Topoisomerase, domain 3"/>
    <property type="match status" value="1"/>
</dbReference>
<dbReference type="GO" id="GO:0005524">
    <property type="term" value="F:ATP binding"/>
    <property type="evidence" value="ECO:0007669"/>
    <property type="project" value="InterPro"/>
</dbReference>
<dbReference type="PROSITE" id="PS52040">
    <property type="entry name" value="TOPO_IIA"/>
    <property type="match status" value="1"/>
</dbReference>
<organism evidence="8">
    <name type="scientific">mine drainage metagenome</name>
    <dbReference type="NCBI Taxonomy" id="410659"/>
    <lineage>
        <taxon>unclassified sequences</taxon>
        <taxon>metagenomes</taxon>
        <taxon>ecological metagenomes</taxon>
    </lineage>
</organism>
<dbReference type="FunFam" id="3.30.1360.40:FF:000002">
    <property type="entry name" value="DNA gyrase subunit A"/>
    <property type="match status" value="1"/>
</dbReference>
<protein>
    <recommendedName>
        <fullName evidence="3">DNA topoisomerase (ATP-hydrolyzing)</fullName>
        <ecNumber evidence="3">5.6.2.2</ecNumber>
    </recommendedName>
</protein>
<evidence type="ECO:0000256" key="3">
    <source>
        <dbReference type="ARBA" id="ARBA00012895"/>
    </source>
</evidence>
<reference evidence="8" key="1">
    <citation type="submission" date="2013-08" db="EMBL/GenBank/DDBJ databases">
        <authorList>
            <person name="Mendez C."/>
            <person name="Richter M."/>
            <person name="Ferrer M."/>
            <person name="Sanchez J."/>
        </authorList>
    </citation>
    <scope>NUCLEOTIDE SEQUENCE</scope>
</reference>
<sequence length="249" mass="27357">MPSKIPNLLVNGATGIAVGGGNKHSPSTTLGRVCEAVIYRIKNKESTPEDILKIIKGPDFPTGGIAVMSANALNGYKYGRGQVSVKAKAEIDDELHKIIITEIPYNLNKSSLIEGIVNIVKDKKTEDIKDIRDETDKSGIRIVIDLKNGASGESVLNTLYRHTQLQTTMPIINLAVIDTALKNLNIVDMLDAFINHRREVILRRSKYEREVAANRLHIVEGLLIAITNIDDVIKLIKSSDEVSGARKKL</sequence>
<proteinExistence type="inferred from homology"/>
<evidence type="ECO:0000256" key="1">
    <source>
        <dbReference type="ARBA" id="ARBA00000185"/>
    </source>
</evidence>
<keyword evidence="5" id="KW-0238">DNA-binding</keyword>
<dbReference type="GO" id="GO:0005737">
    <property type="term" value="C:cytoplasm"/>
    <property type="evidence" value="ECO:0007669"/>
    <property type="project" value="TreeGrafter"/>
</dbReference>
<name>T0Z5S8_9ZZZZ</name>
<dbReference type="AlphaFoldDB" id="T0Z5S8"/>
<dbReference type="GO" id="GO:0003918">
    <property type="term" value="F:DNA topoisomerase type II (double strand cut, ATP-hydrolyzing) activity"/>
    <property type="evidence" value="ECO:0007669"/>
    <property type="project" value="UniProtKB-EC"/>
</dbReference>
<comment type="caution">
    <text evidence="8">The sequence shown here is derived from an EMBL/GenBank/DDBJ whole genome shotgun (WGS) entry which is preliminary data.</text>
</comment>
<comment type="similarity">
    <text evidence="2">Belongs to the type II topoisomerase GyrA/ParC subunit family.</text>
</comment>
<dbReference type="SUPFAM" id="SSF56719">
    <property type="entry name" value="Type II DNA topoisomerase"/>
    <property type="match status" value="1"/>
</dbReference>
<dbReference type="EMBL" id="AUZZ01008083">
    <property type="protein sequence ID" value="EQD39512.1"/>
    <property type="molecule type" value="Genomic_DNA"/>
</dbReference>
<evidence type="ECO:0000256" key="6">
    <source>
        <dbReference type="ARBA" id="ARBA00023235"/>
    </source>
</evidence>
<dbReference type="Pfam" id="PF00521">
    <property type="entry name" value="DNA_topoisoIV"/>
    <property type="match status" value="1"/>
</dbReference>
<feature type="domain" description="Topo IIA-type catalytic" evidence="7">
    <location>
        <begin position="1"/>
        <end position="249"/>
    </location>
</feature>
<dbReference type="InterPro" id="IPR002205">
    <property type="entry name" value="Topo_IIA_dom_A"/>
</dbReference>
<dbReference type="GO" id="GO:0006265">
    <property type="term" value="P:DNA topological change"/>
    <property type="evidence" value="ECO:0007669"/>
    <property type="project" value="InterPro"/>
</dbReference>
<dbReference type="PANTHER" id="PTHR43493">
    <property type="entry name" value="DNA GYRASE/TOPOISOMERASE SUBUNIT A"/>
    <property type="match status" value="1"/>
</dbReference>
<dbReference type="GO" id="GO:0003677">
    <property type="term" value="F:DNA binding"/>
    <property type="evidence" value="ECO:0007669"/>
    <property type="project" value="UniProtKB-KW"/>
</dbReference>
<dbReference type="PANTHER" id="PTHR43493:SF5">
    <property type="entry name" value="DNA GYRASE SUBUNIT A, CHLOROPLASTIC_MITOCHONDRIAL"/>
    <property type="match status" value="1"/>
</dbReference>